<dbReference type="Gene3D" id="3.40.50.1700">
    <property type="entry name" value="Glycoside hydrolase family 3 C-terminal domain"/>
    <property type="match status" value="1"/>
</dbReference>
<proteinExistence type="inferred from homology"/>
<keyword evidence="4" id="KW-0326">Glycosidase</keyword>
<dbReference type="GO" id="GO:0009254">
    <property type="term" value="P:peptidoglycan turnover"/>
    <property type="evidence" value="ECO:0007669"/>
    <property type="project" value="TreeGrafter"/>
</dbReference>
<dbReference type="Proteomes" id="UP001221413">
    <property type="component" value="Unassembled WGS sequence"/>
</dbReference>
<evidence type="ECO:0000313" key="8">
    <source>
        <dbReference type="Proteomes" id="UP001221413"/>
    </source>
</evidence>
<evidence type="ECO:0000256" key="5">
    <source>
        <dbReference type="SAM" id="MobiDB-lite"/>
    </source>
</evidence>
<dbReference type="InterPro" id="IPR016181">
    <property type="entry name" value="Acyl_CoA_acyltransferase"/>
</dbReference>
<comment type="similarity">
    <text evidence="1">Belongs to the glycosyl hydrolase 3 family.</text>
</comment>
<evidence type="ECO:0000259" key="6">
    <source>
        <dbReference type="PROSITE" id="PS51186"/>
    </source>
</evidence>
<evidence type="ECO:0000313" key="7">
    <source>
        <dbReference type="EMBL" id="KAJ6259738.1"/>
    </source>
</evidence>
<evidence type="ECO:0000256" key="3">
    <source>
        <dbReference type="ARBA" id="ARBA00023180"/>
    </source>
</evidence>
<dbReference type="GO" id="GO:0004553">
    <property type="term" value="F:hydrolase activity, hydrolyzing O-glycosyl compounds"/>
    <property type="evidence" value="ECO:0007669"/>
    <property type="project" value="InterPro"/>
</dbReference>
<dbReference type="SUPFAM" id="SSF51445">
    <property type="entry name" value="(Trans)glycosidases"/>
    <property type="match status" value="1"/>
</dbReference>
<feature type="region of interest" description="Disordered" evidence="5">
    <location>
        <begin position="1055"/>
        <end position="1112"/>
    </location>
</feature>
<sequence length="1112" mass="123788">MSSGPTNSYNGRWYESPESTSQKRAWAQDAPYSRENRDSIRRQVGQMLMIPLDSPAVDTYVMNMIRHHYVGGVLLSRRNSVEVRGLVQELQQAAREVGYSHPLFIAIEQENGMFAPFGNGALGTQFPGALAVGAYRSVEILFDIAKASATELQTMSINLNLAPVLNLDDPNGGVMTSRTFGDDPVNVSRCASAITDAHRSRGMACFVKHFPAPRQGTSGILETRTLTTEPKYAPFRKAFENGVDGVFLEPTMWAIPTEQTFEGKDSPAQNLIRKHFGYEGVLVGSCDRASEKVGNVCGGELCIRGFINGCDMLIICEHPSDILDTLEEIYTAVEMRRISKASIEQSLERIRRVKERYLSWGVALNPPAMQLTLPSLMRHHRELAYRAYEMAVTVVRNEQNILPLSKIRRSTVLRQPTGYCALFTPIAPPRFPVPEGTQQDPFEFLGKAINARGFAVNHSPYTHEGMTETHFALVKRAGFIVFVCALDTDPEYQAQIAALKMLTKVRLEQPLIVVAACSPRELLWDVYLEVLICTYEYTREALEAAASAIFGDITPSGVIPFKRYKPPPPVVSQALQSTRGMQRWEVHQWEKRRDLYASADLWKKCLGWSRKWHLDASTLSNLLDRPGFSRHFVVKDPLAHGKILGLCATYTIRAGRNLVGSLAILMVDPEFRNRGIGLALHDEAFQYMRAHPEIDNAQLGSIFPRFFPGLPEEMPVTDQEWFVRRGWTMEDTYIFDLYMDLDKWHQPEDVFGPLSNQGITFGACSPAVFEDLIQFEDKHFSTYPGWVEKYRALKETDDIADAVLAFSNNSIVGAALVFSGVGNNQISRDLPWPRVIGDRVGGLACVGMGPEYRGRGVGAGLVCAALLELKNRGLAGCFVDWSTDRQVYESLGHLTHITLRHDTMAPVKRPRSSSKASSSASSKKRKLGGGSSSSADAKPFTPGQITSSKRHKKPSTATGSKPSSVTKSSSTDRIRKPHKKPLKERYTDAQLKLPTLNGIVPAGVTKPRGKKKGKVFVEDKATMMGILELVNASVDGVIQGKVEKSRRLEIIREQKRLEQERKEKAKEAKLEDVKDSLRKKRKRKAKTGNSSQDDDGEKPDATTGKKKKVSFA</sequence>
<dbReference type="CDD" id="cd04301">
    <property type="entry name" value="NAT_SF"/>
    <property type="match status" value="2"/>
</dbReference>
<feature type="compositionally biased region" description="Low complexity" evidence="5">
    <location>
        <begin position="960"/>
        <end position="971"/>
    </location>
</feature>
<accession>A0AAD6IW46</accession>
<comment type="caution">
    <text evidence="7">The sequence shown here is derived from an EMBL/GenBank/DDBJ whole genome shotgun (WGS) entry which is preliminary data.</text>
</comment>
<evidence type="ECO:0000256" key="4">
    <source>
        <dbReference type="ARBA" id="ARBA00023295"/>
    </source>
</evidence>
<dbReference type="PANTHER" id="PTHR30480">
    <property type="entry name" value="BETA-HEXOSAMINIDASE-RELATED"/>
    <property type="match status" value="1"/>
</dbReference>
<dbReference type="Gene3D" id="3.40.630.30">
    <property type="match status" value="2"/>
</dbReference>
<feature type="compositionally biased region" description="Polar residues" evidence="5">
    <location>
        <begin position="1"/>
        <end position="10"/>
    </location>
</feature>
<dbReference type="Pfam" id="PF00583">
    <property type="entry name" value="Acetyltransf_1"/>
    <property type="match status" value="1"/>
</dbReference>
<dbReference type="InterPro" id="IPR000182">
    <property type="entry name" value="GNAT_dom"/>
</dbReference>
<feature type="domain" description="N-acetyltransferase" evidence="6">
    <location>
        <begin position="586"/>
        <end position="744"/>
    </location>
</feature>
<feature type="compositionally biased region" description="Basic and acidic residues" evidence="5">
    <location>
        <begin position="1055"/>
        <end position="1076"/>
    </location>
</feature>
<keyword evidence="3" id="KW-0325">Glycoprotein</keyword>
<organism evidence="7 8">
    <name type="scientific">Drechslerella dactyloides</name>
    <name type="common">Nematode-trapping fungus</name>
    <name type="synonym">Arthrobotrys dactyloides</name>
    <dbReference type="NCBI Taxonomy" id="74499"/>
    <lineage>
        <taxon>Eukaryota</taxon>
        <taxon>Fungi</taxon>
        <taxon>Dikarya</taxon>
        <taxon>Ascomycota</taxon>
        <taxon>Pezizomycotina</taxon>
        <taxon>Orbiliomycetes</taxon>
        <taxon>Orbiliales</taxon>
        <taxon>Orbiliaceae</taxon>
        <taxon>Drechslerella</taxon>
    </lineage>
</organism>
<dbReference type="PANTHER" id="PTHR30480:SF8">
    <property type="entry name" value="PUTATIVE (AFU_ORTHOLOGUE AFUA_8G04060)-RELATED"/>
    <property type="match status" value="1"/>
</dbReference>
<dbReference type="SUPFAM" id="SSF55729">
    <property type="entry name" value="Acyl-CoA N-acyltransferases (Nat)"/>
    <property type="match status" value="2"/>
</dbReference>
<dbReference type="Gene3D" id="3.20.20.300">
    <property type="entry name" value="Glycoside hydrolase, family 3, N-terminal domain"/>
    <property type="match status" value="1"/>
</dbReference>
<feature type="compositionally biased region" description="Basic residues" evidence="5">
    <location>
        <begin position="1077"/>
        <end position="1086"/>
    </location>
</feature>
<keyword evidence="8" id="KW-1185">Reference proteome</keyword>
<dbReference type="AlphaFoldDB" id="A0AAD6IW46"/>
<name>A0AAD6IW46_DREDA</name>
<dbReference type="GO" id="GO:0016747">
    <property type="term" value="F:acyltransferase activity, transferring groups other than amino-acyl groups"/>
    <property type="evidence" value="ECO:0007669"/>
    <property type="project" value="InterPro"/>
</dbReference>
<evidence type="ECO:0000256" key="2">
    <source>
        <dbReference type="ARBA" id="ARBA00022801"/>
    </source>
</evidence>
<feature type="region of interest" description="Disordered" evidence="5">
    <location>
        <begin position="1"/>
        <end position="35"/>
    </location>
</feature>
<feature type="region of interest" description="Disordered" evidence="5">
    <location>
        <begin position="902"/>
        <end position="989"/>
    </location>
</feature>
<dbReference type="GO" id="GO:0005975">
    <property type="term" value="P:carbohydrate metabolic process"/>
    <property type="evidence" value="ECO:0007669"/>
    <property type="project" value="InterPro"/>
</dbReference>
<protein>
    <submittedName>
        <fullName evidence="7">Beta-hexosaminidase</fullName>
    </submittedName>
</protein>
<dbReference type="InterPro" id="IPR001764">
    <property type="entry name" value="Glyco_hydro_3_N"/>
</dbReference>
<dbReference type="InterPro" id="IPR036962">
    <property type="entry name" value="Glyco_hydro_3_N_sf"/>
</dbReference>
<gene>
    <name evidence="7" type="ORF">Dda_5376</name>
</gene>
<reference evidence="7" key="1">
    <citation type="submission" date="2023-01" db="EMBL/GenBank/DDBJ databases">
        <title>The chitinases involved in constricting ring structure development in the nematode-trapping fungus Drechslerella dactyloides.</title>
        <authorList>
            <person name="Wang R."/>
            <person name="Zhang L."/>
            <person name="Tang P."/>
            <person name="Li S."/>
            <person name="Liang L."/>
        </authorList>
    </citation>
    <scope>NUCLEOTIDE SEQUENCE</scope>
    <source>
        <strain evidence="7">YMF1.00031</strain>
    </source>
</reference>
<keyword evidence="2" id="KW-0378">Hydrolase</keyword>
<evidence type="ECO:0000256" key="1">
    <source>
        <dbReference type="ARBA" id="ARBA00005336"/>
    </source>
</evidence>
<dbReference type="EMBL" id="JAQGDS010000006">
    <property type="protein sequence ID" value="KAJ6259738.1"/>
    <property type="molecule type" value="Genomic_DNA"/>
</dbReference>
<dbReference type="InterPro" id="IPR017853">
    <property type="entry name" value="GH"/>
</dbReference>
<dbReference type="Pfam" id="PF00933">
    <property type="entry name" value="Glyco_hydro_3"/>
    <property type="match status" value="1"/>
</dbReference>
<dbReference type="InterPro" id="IPR036881">
    <property type="entry name" value="Glyco_hydro_3_C_sf"/>
</dbReference>
<dbReference type="InterPro" id="IPR050226">
    <property type="entry name" value="NagZ_Beta-hexosaminidase"/>
</dbReference>
<dbReference type="PROSITE" id="PS51186">
    <property type="entry name" value="GNAT"/>
    <property type="match status" value="2"/>
</dbReference>
<feature type="domain" description="N-acetyltransferase" evidence="6">
    <location>
        <begin position="759"/>
        <end position="912"/>
    </location>
</feature>